<evidence type="ECO:0008006" key="4">
    <source>
        <dbReference type="Google" id="ProtNLM"/>
    </source>
</evidence>
<evidence type="ECO:0000313" key="2">
    <source>
        <dbReference type="EMBL" id="SMD41741.1"/>
    </source>
</evidence>
<evidence type="ECO:0000256" key="1">
    <source>
        <dbReference type="SAM" id="SignalP"/>
    </source>
</evidence>
<evidence type="ECO:0000313" key="3">
    <source>
        <dbReference type="Proteomes" id="UP000192333"/>
    </source>
</evidence>
<dbReference type="Proteomes" id="UP000192333">
    <property type="component" value="Chromosome I"/>
</dbReference>
<name>A0A1W2GYQ4_9BACT</name>
<dbReference type="EMBL" id="LT838813">
    <property type="protein sequence ID" value="SMD41741.1"/>
    <property type="molecule type" value="Genomic_DNA"/>
</dbReference>
<reference evidence="3" key="1">
    <citation type="submission" date="2017-04" db="EMBL/GenBank/DDBJ databases">
        <authorList>
            <person name="Varghese N."/>
            <person name="Submissions S."/>
        </authorList>
    </citation>
    <scope>NUCLEOTIDE SEQUENCE [LARGE SCALE GENOMIC DNA]</scope>
    <source>
        <strain evidence="3">DSM 16537</strain>
    </source>
</reference>
<keyword evidence="1" id="KW-0732">Signal</keyword>
<protein>
    <recommendedName>
        <fullName evidence="4">Outer membrane protein beta-barrel domain-containing protein</fullName>
    </recommendedName>
</protein>
<dbReference type="RefSeq" id="WP_084118604.1">
    <property type="nucleotide sequence ID" value="NZ_LT838813.1"/>
</dbReference>
<keyword evidence="3" id="KW-1185">Reference proteome</keyword>
<feature type="signal peptide" evidence="1">
    <location>
        <begin position="1"/>
        <end position="19"/>
    </location>
</feature>
<accession>A0A1W2GYQ4</accession>
<organism evidence="2 3">
    <name type="scientific">Aquiflexum balticum DSM 16537</name>
    <dbReference type="NCBI Taxonomy" id="758820"/>
    <lineage>
        <taxon>Bacteria</taxon>
        <taxon>Pseudomonadati</taxon>
        <taxon>Bacteroidota</taxon>
        <taxon>Cytophagia</taxon>
        <taxon>Cytophagales</taxon>
        <taxon>Cyclobacteriaceae</taxon>
        <taxon>Aquiflexum</taxon>
    </lineage>
</organism>
<gene>
    <name evidence="2" type="ORF">SAMN00777080_0271</name>
</gene>
<dbReference type="OrthoDB" id="1122114at2"/>
<dbReference type="AlphaFoldDB" id="A0A1W2GYQ4"/>
<proteinExistence type="predicted"/>
<dbReference type="STRING" id="758820.SAMN00777080_0271"/>
<sequence>MKKSLFLILILASIQLANAQEQGDVRLQLGADYRFQIKNIGANAGVEYFFIDKFSIAPNFTYWFPNIGRETNLNVDLRYYLTEGIAQIYLLGGYNNFWINTQPGLPGTLVSRAGGNFGVGSYFDLIGNLGMNTEFKVQSQNTRQTVLRVALVWRL</sequence>
<feature type="chain" id="PRO_5013297778" description="Outer membrane protein beta-barrel domain-containing protein" evidence="1">
    <location>
        <begin position="20"/>
        <end position="155"/>
    </location>
</feature>